<gene>
    <name evidence="2" type="ORF">A2008_14105</name>
</gene>
<accession>A0A1F7WZY8</accession>
<evidence type="ECO:0000313" key="3">
    <source>
        <dbReference type="Proteomes" id="UP000178735"/>
    </source>
</evidence>
<comment type="caution">
    <text evidence="2">The sequence shown here is derived from an EMBL/GenBank/DDBJ whole genome shotgun (WGS) entry which is preliminary data.</text>
</comment>
<feature type="chain" id="PRO_5009533661" description="Imelysin-like domain-containing protein" evidence="1">
    <location>
        <begin position="31"/>
        <end position="369"/>
    </location>
</feature>
<evidence type="ECO:0008006" key="4">
    <source>
        <dbReference type="Google" id="ProtNLM"/>
    </source>
</evidence>
<evidence type="ECO:0000313" key="2">
    <source>
        <dbReference type="EMBL" id="OGM08370.1"/>
    </source>
</evidence>
<dbReference type="Proteomes" id="UP000178735">
    <property type="component" value="Unassembled WGS sequence"/>
</dbReference>
<dbReference type="STRING" id="1817813.A2008_14105"/>
<evidence type="ECO:0000256" key="1">
    <source>
        <dbReference type="SAM" id="SignalP"/>
    </source>
</evidence>
<reference evidence="2 3" key="1">
    <citation type="journal article" date="2016" name="Nat. Commun.">
        <title>Thousands of microbial genomes shed light on interconnected biogeochemical processes in an aquifer system.</title>
        <authorList>
            <person name="Anantharaman K."/>
            <person name="Brown C.T."/>
            <person name="Hug L.A."/>
            <person name="Sharon I."/>
            <person name="Castelle C.J."/>
            <person name="Probst A.J."/>
            <person name="Thomas B.C."/>
            <person name="Singh A."/>
            <person name="Wilkins M.J."/>
            <person name="Karaoz U."/>
            <person name="Brodie E.L."/>
            <person name="Williams K.H."/>
            <person name="Hubbard S.S."/>
            <person name="Banfield J.F."/>
        </authorList>
    </citation>
    <scope>NUCLEOTIDE SEQUENCE [LARGE SCALE GENOMIC DNA]</scope>
</reference>
<proteinExistence type="predicted"/>
<dbReference type="AlphaFoldDB" id="A0A1F7WZY8"/>
<feature type="signal peptide" evidence="1">
    <location>
        <begin position="1"/>
        <end position="30"/>
    </location>
</feature>
<name>A0A1F7WZY8_9BACT</name>
<protein>
    <recommendedName>
        <fullName evidence="4">Imelysin-like domain-containing protein</fullName>
    </recommendedName>
</protein>
<keyword evidence="1" id="KW-0732">Signal</keyword>
<sequence>MLKFDRSVLIIVLFLLFLAGSVNLAQTACAAGLQAKDGWGPVRDEIEKARDSFSAEHELNFLAKASALLRRCDQRAFGDEAAELSDEIRKLEFSALQRSPGSGSAARYEGVVFQLDLLSAEYKLAADIEKNGETVQADEAGEKRASGPFVTHLMDAIRINRARREYYASKTGGVSNAVSRRLILLERASLPFAWAIDRMAAKFNNHAIPVIAGDFVSMSVINDMKTPPAFKNKAKAASVEKVRAVLGRLNKSIKKALKTADFSAVCADSHRALLAVEEIENAERSHFALSKHIVESIGFAALHAQTYAKLSDGETAGLSKLFIRVQALALPLCAGTDAEAQKSHELGAGVLVNDVPLIPFKNEALYERN</sequence>
<dbReference type="EMBL" id="MGFH01000016">
    <property type="protein sequence ID" value="OGM08370.1"/>
    <property type="molecule type" value="Genomic_DNA"/>
</dbReference>
<organism evidence="2 3">
    <name type="scientific">Candidatus Wallbacteria bacterium GWC2_49_35</name>
    <dbReference type="NCBI Taxonomy" id="1817813"/>
    <lineage>
        <taxon>Bacteria</taxon>
        <taxon>Candidatus Walliibacteriota</taxon>
    </lineage>
</organism>